<evidence type="ECO:0000259" key="3">
    <source>
        <dbReference type="Pfam" id="PF18962"/>
    </source>
</evidence>
<dbReference type="Pfam" id="PF18962">
    <property type="entry name" value="Por_Secre_tail"/>
    <property type="match status" value="1"/>
</dbReference>
<dbReference type="InterPro" id="IPR026444">
    <property type="entry name" value="Secre_tail"/>
</dbReference>
<reference evidence="4 5" key="1">
    <citation type="submission" date="2018-10" db="EMBL/GenBank/DDBJ databases">
        <title>Ulvibacterium marinum gen. nov., sp. nov., a novel marine bacterium of the family Flavobacteriaceae, isolated from a culture of the green alga Ulva prolifera.</title>
        <authorList>
            <person name="Zhang Z."/>
        </authorList>
    </citation>
    <scope>NUCLEOTIDE SEQUENCE [LARGE SCALE GENOMIC DNA]</scope>
    <source>
        <strain evidence="4 5">CCMM003</strain>
    </source>
</reference>
<accession>A0A3B0C4J0</accession>
<protein>
    <submittedName>
        <fullName evidence="4">T9SS C-terminal target domain-containing protein</fullName>
    </submittedName>
</protein>
<evidence type="ECO:0000256" key="1">
    <source>
        <dbReference type="ARBA" id="ARBA00022729"/>
    </source>
</evidence>
<gene>
    <name evidence="4" type="ORF">D7Z94_14335</name>
</gene>
<comment type="caution">
    <text evidence="4">The sequence shown here is derived from an EMBL/GenBank/DDBJ whole genome shotgun (WGS) entry which is preliminary data.</text>
</comment>
<dbReference type="NCBIfam" id="TIGR04183">
    <property type="entry name" value="Por_Secre_tail"/>
    <property type="match status" value="1"/>
</dbReference>
<evidence type="ECO:0000256" key="2">
    <source>
        <dbReference type="SAM" id="SignalP"/>
    </source>
</evidence>
<sequence>MKKLILILSLFFAMALGHSQEGNSEQIAVQPKIKLFPNPTTNVINVLGLENSARADILISDIYGNPVLQHQWKIKNNALSIPVAHLEKGVYMIVINSLEQKVHTKFYKQ</sequence>
<feature type="chain" id="PRO_5017401572" evidence="2">
    <location>
        <begin position="20"/>
        <end position="109"/>
    </location>
</feature>
<name>A0A3B0C4J0_9FLAO</name>
<evidence type="ECO:0000313" key="5">
    <source>
        <dbReference type="Proteomes" id="UP000276603"/>
    </source>
</evidence>
<dbReference type="OrthoDB" id="1446312at2"/>
<feature type="domain" description="Secretion system C-terminal sorting" evidence="3">
    <location>
        <begin position="35"/>
        <end position="106"/>
    </location>
</feature>
<proteinExistence type="predicted"/>
<keyword evidence="5" id="KW-1185">Reference proteome</keyword>
<dbReference type="EMBL" id="RBCJ01000003">
    <property type="protein sequence ID" value="RKN79481.1"/>
    <property type="molecule type" value="Genomic_DNA"/>
</dbReference>
<evidence type="ECO:0000313" key="4">
    <source>
        <dbReference type="EMBL" id="RKN79481.1"/>
    </source>
</evidence>
<feature type="signal peptide" evidence="2">
    <location>
        <begin position="1"/>
        <end position="19"/>
    </location>
</feature>
<keyword evidence="1 2" id="KW-0732">Signal</keyword>
<dbReference type="AlphaFoldDB" id="A0A3B0C4J0"/>
<organism evidence="4 5">
    <name type="scientific">Ulvibacterium marinum</name>
    <dbReference type="NCBI Taxonomy" id="2419782"/>
    <lineage>
        <taxon>Bacteria</taxon>
        <taxon>Pseudomonadati</taxon>
        <taxon>Bacteroidota</taxon>
        <taxon>Flavobacteriia</taxon>
        <taxon>Flavobacteriales</taxon>
        <taxon>Flavobacteriaceae</taxon>
        <taxon>Ulvibacterium</taxon>
    </lineage>
</organism>
<dbReference type="Proteomes" id="UP000276603">
    <property type="component" value="Unassembled WGS sequence"/>
</dbReference>
<dbReference type="RefSeq" id="WP_120712294.1">
    <property type="nucleotide sequence ID" value="NZ_RBCJ01000003.1"/>
</dbReference>